<feature type="domain" description="NADP-dependent oxidoreductase" evidence="1">
    <location>
        <begin position="43"/>
        <end position="351"/>
    </location>
</feature>
<protein>
    <recommendedName>
        <fullName evidence="1">NADP-dependent oxidoreductase domain-containing protein</fullName>
    </recommendedName>
</protein>
<dbReference type="InterPro" id="IPR036812">
    <property type="entry name" value="NAD(P)_OxRdtase_dom_sf"/>
</dbReference>
<proteinExistence type="predicted"/>
<dbReference type="EMBL" id="HBEP01001332">
    <property type="protein sequence ID" value="CAD8467526.1"/>
    <property type="molecule type" value="Transcribed_RNA"/>
</dbReference>
<dbReference type="GO" id="GO:0016491">
    <property type="term" value="F:oxidoreductase activity"/>
    <property type="evidence" value="ECO:0007669"/>
    <property type="project" value="InterPro"/>
</dbReference>
<dbReference type="PANTHER" id="PTHR42686">
    <property type="entry name" value="GH17980P-RELATED"/>
    <property type="match status" value="1"/>
</dbReference>
<dbReference type="Pfam" id="PF00248">
    <property type="entry name" value="Aldo_ket_red"/>
    <property type="match status" value="1"/>
</dbReference>
<dbReference type="InterPro" id="IPR020471">
    <property type="entry name" value="AKR"/>
</dbReference>
<sequence>MNDRTTLSVHESGRTLDPTDIVLGGIWLGPGSGDCGDGNRPDLGQENATAAVEAALRNGIREFDTAPWYGAGASEERLGRALQALTKRGLAAADEARVVTKAGRLFREPDGTTPCLAGFDAAGRATLAERVCKNDYSAAGAEASLRESLQRLGKPSVFGLRVHDPNDNNLNKAGTESFVDEVAQALSVEGGEEGEGMCAALRRLRGEGTVAHVGLGMNSNCEAHQGVPDEVIRLLREAPRGTFDSALLAGGWNLLCQAGLPCFVECERAGVAVYVAGVFGSGLLVGGDTYAYQKAPAHLVERAQQWGSLAARHGHSLPAVAIAFAGLPTCVTRVVLGMASAEQVEANLAWVAESATVGPALWAEARATGLLGEEIPLPSK</sequence>
<name>A0A7S0DWL6_9EUKA</name>
<dbReference type="AlphaFoldDB" id="A0A7S0DWL6"/>
<dbReference type="PANTHER" id="PTHR42686:SF1">
    <property type="entry name" value="GH17980P-RELATED"/>
    <property type="match status" value="1"/>
</dbReference>
<dbReference type="SUPFAM" id="SSF51430">
    <property type="entry name" value="NAD(P)-linked oxidoreductase"/>
    <property type="match status" value="1"/>
</dbReference>
<organism evidence="2">
    <name type="scientific">Phaeocystis antarctica</name>
    <dbReference type="NCBI Taxonomy" id="33657"/>
    <lineage>
        <taxon>Eukaryota</taxon>
        <taxon>Haptista</taxon>
        <taxon>Haptophyta</taxon>
        <taxon>Prymnesiophyceae</taxon>
        <taxon>Phaeocystales</taxon>
        <taxon>Phaeocystaceae</taxon>
        <taxon>Phaeocystis</taxon>
    </lineage>
</organism>
<evidence type="ECO:0000313" key="2">
    <source>
        <dbReference type="EMBL" id="CAD8467526.1"/>
    </source>
</evidence>
<evidence type="ECO:0000259" key="1">
    <source>
        <dbReference type="Pfam" id="PF00248"/>
    </source>
</evidence>
<reference evidence="2" key="1">
    <citation type="submission" date="2021-01" db="EMBL/GenBank/DDBJ databases">
        <authorList>
            <person name="Corre E."/>
            <person name="Pelletier E."/>
            <person name="Niang G."/>
            <person name="Scheremetjew M."/>
            <person name="Finn R."/>
            <person name="Kale V."/>
            <person name="Holt S."/>
            <person name="Cochrane G."/>
            <person name="Meng A."/>
            <person name="Brown T."/>
            <person name="Cohen L."/>
        </authorList>
    </citation>
    <scope>NUCLEOTIDE SEQUENCE</scope>
    <source>
        <strain evidence="2">CCMP1374</strain>
    </source>
</reference>
<dbReference type="GO" id="GO:0005829">
    <property type="term" value="C:cytosol"/>
    <property type="evidence" value="ECO:0007669"/>
    <property type="project" value="TreeGrafter"/>
</dbReference>
<gene>
    <name evidence="2" type="ORF">PANT1444_LOCUS756</name>
</gene>
<accession>A0A7S0DWL6</accession>
<dbReference type="InterPro" id="IPR023210">
    <property type="entry name" value="NADP_OxRdtase_dom"/>
</dbReference>
<dbReference type="Gene3D" id="3.20.20.100">
    <property type="entry name" value="NADP-dependent oxidoreductase domain"/>
    <property type="match status" value="1"/>
</dbReference>